<dbReference type="InterPro" id="IPR001525">
    <property type="entry name" value="C5_MeTfrase"/>
</dbReference>
<gene>
    <name evidence="6" type="ORF">CCMP2556_LOCUS12746</name>
</gene>
<evidence type="ECO:0000256" key="5">
    <source>
        <dbReference type="SAM" id="MobiDB-lite"/>
    </source>
</evidence>
<feature type="non-terminal residue" evidence="6">
    <location>
        <position position="1128"/>
    </location>
</feature>
<comment type="caution">
    <text evidence="6">The sequence shown here is derived from an EMBL/GenBank/DDBJ whole genome shotgun (WGS) entry which is preliminary data.</text>
</comment>
<keyword evidence="7" id="KW-1185">Reference proteome</keyword>
<evidence type="ECO:0000256" key="1">
    <source>
        <dbReference type="ARBA" id="ARBA00022603"/>
    </source>
</evidence>
<sequence>MDNQARLLSQLVPGTLVLQHLKTCKLETSDCGLCAVHEAWKSYKRDWVRAILNDGVVTLGCSTCCKAGLEGPWANFQQKPGAILRKFCLDRHEKSRGHQAASKSLSTDKALHLAPSQESFEELLTQTLQGQSVRAGGVTSDKRIKMRWALTEAILARNRHMLKDCQSMTLLRDERKGKLLVRFRAVLRDLSTVSGCLGLTPVSGSSDSIALATDALMEAFCVPMRQPPRASCVAEGSVDQALLQHLRQTVTIIVTDAAASEQLATDLQRGPKRACSELKSIMHEWRHGSDSFAQKVQHSPVLAQWWAAALESPTSEECDFGSLTSLSAAKHRFSSYLNPLSRICKNMQTVFKVCCRLQAMRGSEAGWAIQLCRNFSGFKAVLLTMAADACAISNDYTRECDQEGTDIAQLNLRAHQFISSARALFVERQVCTLPSFTKDFLSRKEPVLVQLDGFVLEVRATPADVEKAFQVMQDLLFGLHSQDSKHFFHWLIQFYLIVLRFELVSVLQEWTALAEEVVAHEIPSWHLFAAFEVFHLPDSKESRKLNGEDLERNLQRLAQAFHVSTDQLKREFTQMQPIAAALKKSASHSNREAWRQAVLRVGRRSPAQANTTGALRTVLASYLAWTASSSGVEQLFSTLKASPTEQSKSSGAVLDTDRRTAVAMGDCQVREAKVAAEIVSEARRLYCTLLRSGISRTNTQQRFDKGRTSTTGRKGSHAQWDRDRKESLATALKDLTTPPRAATAPMRTESAVKERDLQRSKAFKRKAEALTDGLLLPDEVTPDMQQAKLLVLANFGQVGDSVKITAALQGAVVLSAAVLFGKGGVKLTFNGGLCIEAAVSVTQEFKVLKQNGAVSHDALRRQLVRVNALAGNWQSRLLPYERKPQKTIRTASDCSGYGSDLIAYKLLGLQGRVRPVQMSENDSVKVVLHEAVAKACGWHAQPATTGDMFLRKPEDSKASDVYVAGFPCPSFSRLGKGKGINDQRGFLTLKGMEHIALTRPQVIVLEQVASILQKKHEKVWNFVLKTLKSLNYDYIYKVMNTRDHAVPQSRPRVYLLAAVQEVGQGTLTLPEKRTVPVDLHHFLKKDQVGTEILRLPKYEHMLGPLTWQKGFVLDVGASPGWQHVVRNA</sequence>
<dbReference type="PANTHER" id="PTHR46098">
    <property type="entry name" value="TRNA (CYTOSINE(38)-C(5))-METHYLTRANSFERASE"/>
    <property type="match status" value="1"/>
</dbReference>
<feature type="region of interest" description="Disordered" evidence="5">
    <location>
        <begin position="698"/>
        <end position="724"/>
    </location>
</feature>
<reference evidence="6 7" key="1">
    <citation type="submission" date="2024-02" db="EMBL/GenBank/DDBJ databases">
        <authorList>
            <person name="Chen Y."/>
            <person name="Shah S."/>
            <person name="Dougan E. K."/>
            <person name="Thang M."/>
            <person name="Chan C."/>
        </authorList>
    </citation>
    <scope>NUCLEOTIDE SEQUENCE [LARGE SCALE GENOMIC DNA]</scope>
</reference>
<dbReference type="Gene3D" id="3.40.50.150">
    <property type="entry name" value="Vaccinia Virus protein VP39"/>
    <property type="match status" value="1"/>
</dbReference>
<feature type="active site" evidence="4">
    <location>
        <position position="968"/>
    </location>
</feature>
<dbReference type="EMBL" id="CAXAMN010006269">
    <property type="protein sequence ID" value="CAK9017080.1"/>
    <property type="molecule type" value="Genomic_DNA"/>
</dbReference>
<evidence type="ECO:0008006" key="8">
    <source>
        <dbReference type="Google" id="ProtNLM"/>
    </source>
</evidence>
<keyword evidence="3 4" id="KW-0949">S-adenosyl-L-methionine</keyword>
<dbReference type="InterPro" id="IPR029063">
    <property type="entry name" value="SAM-dependent_MTases_sf"/>
</dbReference>
<dbReference type="PANTHER" id="PTHR46098:SF1">
    <property type="entry name" value="TRNA (CYTOSINE(38)-C(5))-METHYLTRANSFERASE"/>
    <property type="match status" value="1"/>
</dbReference>
<accession>A0ABP0JRI2</accession>
<dbReference type="SUPFAM" id="SSF53335">
    <property type="entry name" value="S-adenosyl-L-methionine-dependent methyltransferases"/>
    <property type="match status" value="1"/>
</dbReference>
<dbReference type="InterPro" id="IPR050750">
    <property type="entry name" value="C5-MTase"/>
</dbReference>
<name>A0ABP0JRI2_9DINO</name>
<organism evidence="6 7">
    <name type="scientific">Durusdinium trenchii</name>
    <dbReference type="NCBI Taxonomy" id="1381693"/>
    <lineage>
        <taxon>Eukaryota</taxon>
        <taxon>Sar</taxon>
        <taxon>Alveolata</taxon>
        <taxon>Dinophyceae</taxon>
        <taxon>Suessiales</taxon>
        <taxon>Symbiodiniaceae</taxon>
        <taxon>Durusdinium</taxon>
    </lineage>
</organism>
<evidence type="ECO:0000313" key="7">
    <source>
        <dbReference type="Proteomes" id="UP001642484"/>
    </source>
</evidence>
<proteinExistence type="inferred from homology"/>
<evidence type="ECO:0000256" key="2">
    <source>
        <dbReference type="ARBA" id="ARBA00022679"/>
    </source>
</evidence>
<comment type="similarity">
    <text evidence="4">Belongs to the class I-like SAM-binding methyltransferase superfamily. C5-methyltransferase family.</text>
</comment>
<keyword evidence="1 4" id="KW-0489">Methyltransferase</keyword>
<dbReference type="PROSITE" id="PS51679">
    <property type="entry name" value="SAM_MT_C5"/>
    <property type="match status" value="1"/>
</dbReference>
<dbReference type="Pfam" id="PF00145">
    <property type="entry name" value="DNA_methylase"/>
    <property type="match status" value="1"/>
</dbReference>
<evidence type="ECO:0000256" key="3">
    <source>
        <dbReference type="ARBA" id="ARBA00022691"/>
    </source>
</evidence>
<evidence type="ECO:0000313" key="6">
    <source>
        <dbReference type="EMBL" id="CAK9017080.1"/>
    </source>
</evidence>
<evidence type="ECO:0000256" key="4">
    <source>
        <dbReference type="PROSITE-ProRule" id="PRU01016"/>
    </source>
</evidence>
<protein>
    <recommendedName>
        <fullName evidence="8">DNA (cytosine-5-)-methyltransferase</fullName>
    </recommendedName>
</protein>
<dbReference type="Proteomes" id="UP001642484">
    <property type="component" value="Unassembled WGS sequence"/>
</dbReference>
<keyword evidence="2 4" id="KW-0808">Transferase</keyword>